<dbReference type="InterPro" id="IPR003156">
    <property type="entry name" value="DHHA1_dom"/>
</dbReference>
<reference evidence="3 4" key="1">
    <citation type="submission" date="2017-09" db="EMBL/GenBank/DDBJ databases">
        <title>Depth-based differentiation of microbial function through sediment-hosted aquifers and enrichment of novel symbionts in the deep terrestrial subsurface.</title>
        <authorList>
            <person name="Probst A.J."/>
            <person name="Ladd B."/>
            <person name="Jarett J.K."/>
            <person name="Geller-Mcgrath D.E."/>
            <person name="Sieber C.M."/>
            <person name="Emerson J.B."/>
            <person name="Anantharaman K."/>
            <person name="Thomas B.C."/>
            <person name="Malmstrom R."/>
            <person name="Stieglmeier M."/>
            <person name="Klingl A."/>
            <person name="Woyke T."/>
            <person name="Ryan C.M."/>
            <person name="Banfield J.F."/>
        </authorList>
    </citation>
    <scope>NUCLEOTIDE SEQUENCE [LARGE SCALE GENOMIC DNA]</scope>
    <source>
        <strain evidence="3">CG23_combo_of_CG06-09_8_20_14_all_41_73</strain>
    </source>
</reference>
<dbReference type="PANTHER" id="PTHR47618">
    <property type="entry name" value="BIFUNCTIONAL OLIGORIBONUCLEASE AND PAP PHOSPHATASE NRNA"/>
    <property type="match status" value="1"/>
</dbReference>
<dbReference type="GO" id="GO:0003676">
    <property type="term" value="F:nucleic acid binding"/>
    <property type="evidence" value="ECO:0007669"/>
    <property type="project" value="InterPro"/>
</dbReference>
<dbReference type="EMBL" id="PCSO01000039">
    <property type="protein sequence ID" value="PIP51007.1"/>
    <property type="molecule type" value="Genomic_DNA"/>
</dbReference>
<dbReference type="Pfam" id="PF01368">
    <property type="entry name" value="DHH"/>
    <property type="match status" value="1"/>
</dbReference>
<dbReference type="AlphaFoldDB" id="A0A2H0B039"/>
<name>A0A2H0B039_9BACT</name>
<dbReference type="Pfam" id="PF02272">
    <property type="entry name" value="DHHA1"/>
    <property type="match status" value="1"/>
</dbReference>
<comment type="caution">
    <text evidence="3">The sequence shown here is derived from an EMBL/GenBank/DDBJ whole genome shotgun (WGS) entry which is preliminary data.</text>
</comment>
<evidence type="ECO:0000313" key="4">
    <source>
        <dbReference type="Proteomes" id="UP000230671"/>
    </source>
</evidence>
<dbReference type="Gene3D" id="3.90.1640.10">
    <property type="entry name" value="inorganic pyrophosphatase (n-terminal core)"/>
    <property type="match status" value="1"/>
</dbReference>
<dbReference type="PANTHER" id="PTHR47618:SF1">
    <property type="entry name" value="BIFUNCTIONAL OLIGORIBONUCLEASE AND PAP PHOSPHATASE NRNA"/>
    <property type="match status" value="1"/>
</dbReference>
<dbReference type="SUPFAM" id="SSF64182">
    <property type="entry name" value="DHH phosphoesterases"/>
    <property type="match status" value="1"/>
</dbReference>
<dbReference type="Gene3D" id="3.10.310.30">
    <property type="match status" value="1"/>
</dbReference>
<feature type="domain" description="DHHA1" evidence="2">
    <location>
        <begin position="242"/>
        <end position="308"/>
    </location>
</feature>
<dbReference type="InterPro" id="IPR001667">
    <property type="entry name" value="DDH_dom"/>
</dbReference>
<evidence type="ECO:0000259" key="2">
    <source>
        <dbReference type="Pfam" id="PF02272"/>
    </source>
</evidence>
<dbReference type="InterPro" id="IPR051319">
    <property type="entry name" value="Oligoribo/pAp-PDE_c-di-AMP_PDE"/>
</dbReference>
<sequence length="321" mass="35833">MASYNKFFTHLKKEKNQNFLLIAHERPDGDTIAAILAIKKLLEFLGKKVTAVSSQGIPEVFKFLPGWRKIKSDFLIADFETIILLDNGDLKRTGYLDRILLAKSSHVPIINIDHHPKNDIWKLAKINIVNEKVPSTCEIIYDIFLKLGVPIDRNVATMLLTGIYTDTGGFQHSNTNPSTLKTASELLSRGARLKQISENVSNSRSVAMLKLWGIALDRIQYRDDLKLVYSIITRKDLERCQARDENLAGVVNLISTIPGEQATLLLYELPDGKIKGSLRTESSKIDVSRIAGIFGGGGHKKASGFVVDGRLHKTKNGWKII</sequence>
<feature type="domain" description="DDH" evidence="1">
    <location>
        <begin position="19"/>
        <end position="163"/>
    </location>
</feature>
<accession>A0A2H0B039</accession>
<proteinExistence type="predicted"/>
<dbReference type="InterPro" id="IPR038763">
    <property type="entry name" value="DHH_sf"/>
</dbReference>
<evidence type="ECO:0000313" key="3">
    <source>
        <dbReference type="EMBL" id="PIP51007.1"/>
    </source>
</evidence>
<organism evidence="3 4">
    <name type="scientific">Candidatus Berkelbacteria bacterium CG23_combo_of_CG06-09_8_20_14_all_41_73</name>
    <dbReference type="NCBI Taxonomy" id="1974519"/>
    <lineage>
        <taxon>Bacteria</taxon>
        <taxon>Candidatus Berkelbacteria</taxon>
    </lineage>
</organism>
<dbReference type="Proteomes" id="UP000230671">
    <property type="component" value="Unassembled WGS sequence"/>
</dbReference>
<evidence type="ECO:0000259" key="1">
    <source>
        <dbReference type="Pfam" id="PF01368"/>
    </source>
</evidence>
<gene>
    <name evidence="3" type="ORF">COX11_00965</name>
</gene>
<protein>
    <submittedName>
        <fullName evidence="3">Uncharacterized protein</fullName>
    </submittedName>
</protein>